<dbReference type="Proteomes" id="UP000792457">
    <property type="component" value="Unassembled WGS sequence"/>
</dbReference>
<feature type="non-terminal residue" evidence="2">
    <location>
        <position position="1"/>
    </location>
</feature>
<dbReference type="AlphaFoldDB" id="A0A8K0PB49"/>
<dbReference type="GO" id="GO:0005737">
    <property type="term" value="C:cytoplasm"/>
    <property type="evidence" value="ECO:0007669"/>
    <property type="project" value="TreeGrafter"/>
</dbReference>
<evidence type="ECO:0008006" key="4">
    <source>
        <dbReference type="Google" id="ProtNLM"/>
    </source>
</evidence>
<organism evidence="2 3">
    <name type="scientific">Ladona fulva</name>
    <name type="common">Scarce chaser dragonfly</name>
    <name type="synonym">Libellula fulva</name>
    <dbReference type="NCBI Taxonomy" id="123851"/>
    <lineage>
        <taxon>Eukaryota</taxon>
        <taxon>Metazoa</taxon>
        <taxon>Ecdysozoa</taxon>
        <taxon>Arthropoda</taxon>
        <taxon>Hexapoda</taxon>
        <taxon>Insecta</taxon>
        <taxon>Pterygota</taxon>
        <taxon>Palaeoptera</taxon>
        <taxon>Odonata</taxon>
        <taxon>Epiprocta</taxon>
        <taxon>Anisoptera</taxon>
        <taxon>Libelluloidea</taxon>
        <taxon>Libellulidae</taxon>
        <taxon>Ladona</taxon>
    </lineage>
</organism>
<evidence type="ECO:0000313" key="2">
    <source>
        <dbReference type="EMBL" id="KAG8237169.1"/>
    </source>
</evidence>
<dbReference type="Pfam" id="PF07065">
    <property type="entry name" value="D123"/>
    <property type="match status" value="1"/>
</dbReference>
<comment type="caution">
    <text evidence="2">The sequence shown here is derived from an EMBL/GenBank/DDBJ whole genome shotgun (WGS) entry which is preliminary data.</text>
</comment>
<dbReference type="OrthoDB" id="360540at2759"/>
<reference evidence="2" key="2">
    <citation type="submission" date="2017-10" db="EMBL/GenBank/DDBJ databases">
        <title>Ladona fulva Genome sequencing and assembly.</title>
        <authorList>
            <person name="Murali S."/>
            <person name="Richards S."/>
            <person name="Bandaranaike D."/>
            <person name="Bellair M."/>
            <person name="Blankenburg K."/>
            <person name="Chao H."/>
            <person name="Dinh H."/>
            <person name="Doddapaneni H."/>
            <person name="Dugan-Rocha S."/>
            <person name="Elkadiri S."/>
            <person name="Gnanaolivu R."/>
            <person name="Hernandez B."/>
            <person name="Skinner E."/>
            <person name="Javaid M."/>
            <person name="Lee S."/>
            <person name="Li M."/>
            <person name="Ming W."/>
            <person name="Munidasa M."/>
            <person name="Muniz J."/>
            <person name="Nguyen L."/>
            <person name="Hughes D."/>
            <person name="Osuji N."/>
            <person name="Pu L.-L."/>
            <person name="Puazo M."/>
            <person name="Qu C."/>
            <person name="Quiroz J."/>
            <person name="Raj R."/>
            <person name="Weissenberger G."/>
            <person name="Xin Y."/>
            <person name="Zou X."/>
            <person name="Han Y."/>
            <person name="Worley K."/>
            <person name="Muzny D."/>
            <person name="Gibbs R."/>
        </authorList>
    </citation>
    <scope>NUCLEOTIDE SEQUENCE</scope>
    <source>
        <strain evidence="2">Sampled in the wild</strain>
    </source>
</reference>
<gene>
    <name evidence="2" type="ORF">J437_LFUL016653</name>
</gene>
<reference evidence="2" key="1">
    <citation type="submission" date="2013-04" db="EMBL/GenBank/DDBJ databases">
        <authorList>
            <person name="Qu J."/>
            <person name="Murali S.C."/>
            <person name="Bandaranaike D."/>
            <person name="Bellair M."/>
            <person name="Blankenburg K."/>
            <person name="Chao H."/>
            <person name="Dinh H."/>
            <person name="Doddapaneni H."/>
            <person name="Downs B."/>
            <person name="Dugan-Rocha S."/>
            <person name="Elkadiri S."/>
            <person name="Gnanaolivu R.D."/>
            <person name="Hernandez B."/>
            <person name="Javaid M."/>
            <person name="Jayaseelan J.C."/>
            <person name="Lee S."/>
            <person name="Li M."/>
            <person name="Ming W."/>
            <person name="Munidasa M."/>
            <person name="Muniz J."/>
            <person name="Nguyen L."/>
            <person name="Ongeri F."/>
            <person name="Osuji N."/>
            <person name="Pu L.-L."/>
            <person name="Puazo M."/>
            <person name="Qu C."/>
            <person name="Quiroz J."/>
            <person name="Raj R."/>
            <person name="Weissenberger G."/>
            <person name="Xin Y."/>
            <person name="Zou X."/>
            <person name="Han Y."/>
            <person name="Richards S."/>
            <person name="Worley K."/>
            <person name="Muzny D."/>
            <person name="Gibbs R."/>
        </authorList>
    </citation>
    <scope>NUCLEOTIDE SEQUENCE</scope>
    <source>
        <strain evidence="2">Sampled in the wild</strain>
    </source>
</reference>
<dbReference type="InterPro" id="IPR009772">
    <property type="entry name" value="CDC123"/>
</dbReference>
<protein>
    <recommendedName>
        <fullName evidence="4">Cell division cycle protein 123 homolog</fullName>
    </recommendedName>
</protein>
<dbReference type="EMBL" id="KZ309128">
    <property type="protein sequence ID" value="KAG8237169.1"/>
    <property type="molecule type" value="Genomic_DNA"/>
</dbReference>
<accession>A0A8K0PB49</accession>
<dbReference type="PANTHER" id="PTHR15323:SF6">
    <property type="entry name" value="CELL DIVISION CYCLE PROTEIN 123 HOMOLOG"/>
    <property type="match status" value="1"/>
</dbReference>
<keyword evidence="3" id="KW-1185">Reference proteome</keyword>
<dbReference type="PANTHER" id="PTHR15323">
    <property type="entry name" value="D123 PROTEIN"/>
    <property type="match status" value="1"/>
</dbReference>
<sequence>MSSRKNENTSNGIWSANEVELEGPNFAEFDEKLRRAIDKLGGKVFIKLNWSAPKDASWITSTRSLCCSDKADIYLLLKSSSCISDDLSQFSE</sequence>
<evidence type="ECO:0000256" key="1">
    <source>
        <dbReference type="ARBA" id="ARBA00011047"/>
    </source>
</evidence>
<proteinExistence type="inferred from homology"/>
<evidence type="ECO:0000313" key="3">
    <source>
        <dbReference type="Proteomes" id="UP000792457"/>
    </source>
</evidence>
<name>A0A8K0PB49_LADFU</name>
<comment type="similarity">
    <text evidence="1">Belongs to the CDC123 family.</text>
</comment>